<dbReference type="AlphaFoldDB" id="A0A8J4XC42"/>
<comment type="caution">
    <text evidence="1">The sequence shown here is derived from an EMBL/GenBank/DDBJ whole genome shotgun (WGS) entry which is preliminary data.</text>
</comment>
<dbReference type="EMBL" id="QNUK01000407">
    <property type="protein sequence ID" value="KAF5893865.1"/>
    <property type="molecule type" value="Genomic_DNA"/>
</dbReference>
<sequence>MCGASLDLPRLTRCLKYLQIGVRDPIITHRQSDCCNNGRLIILAKAEKNQPRYTLKHGSWRNFHS</sequence>
<accession>A0A8J4XC42</accession>
<dbReference type="Proteomes" id="UP000727407">
    <property type="component" value="Unassembled WGS sequence"/>
</dbReference>
<organism evidence="1 2">
    <name type="scientific">Clarias magur</name>
    <name type="common">Asian catfish</name>
    <name type="synonym">Macropteronotus magur</name>
    <dbReference type="NCBI Taxonomy" id="1594786"/>
    <lineage>
        <taxon>Eukaryota</taxon>
        <taxon>Metazoa</taxon>
        <taxon>Chordata</taxon>
        <taxon>Craniata</taxon>
        <taxon>Vertebrata</taxon>
        <taxon>Euteleostomi</taxon>
        <taxon>Actinopterygii</taxon>
        <taxon>Neopterygii</taxon>
        <taxon>Teleostei</taxon>
        <taxon>Ostariophysi</taxon>
        <taxon>Siluriformes</taxon>
        <taxon>Clariidae</taxon>
        <taxon>Clarias</taxon>
    </lineage>
</organism>
<feature type="non-terminal residue" evidence="1">
    <location>
        <position position="1"/>
    </location>
</feature>
<name>A0A8J4XC42_CLAMG</name>
<protein>
    <submittedName>
        <fullName evidence="1">Uncharacterized protein</fullName>
    </submittedName>
</protein>
<reference evidence="1" key="1">
    <citation type="submission" date="2020-07" db="EMBL/GenBank/DDBJ databases">
        <title>Clarias magur genome sequencing, assembly and annotation.</title>
        <authorList>
            <person name="Kushwaha B."/>
            <person name="Kumar R."/>
            <person name="Das P."/>
            <person name="Joshi C.G."/>
            <person name="Kumar D."/>
            <person name="Nagpure N.S."/>
            <person name="Pandey M."/>
            <person name="Agarwal S."/>
            <person name="Srivastava S."/>
            <person name="Singh M."/>
            <person name="Sahoo L."/>
            <person name="Jayasankar P."/>
            <person name="Meher P.K."/>
            <person name="Koringa P.G."/>
            <person name="Iquebal M.A."/>
            <person name="Das S.P."/>
            <person name="Bit A."/>
            <person name="Patnaik S."/>
            <person name="Patel N."/>
            <person name="Shah T.M."/>
            <person name="Hinsu A."/>
            <person name="Jena J.K."/>
        </authorList>
    </citation>
    <scope>NUCLEOTIDE SEQUENCE</scope>
    <source>
        <strain evidence="1">CIFAMagur01</strain>
        <tissue evidence="1">Testis</tissue>
    </source>
</reference>
<proteinExistence type="predicted"/>
<gene>
    <name evidence="1" type="ORF">DAT39_016432</name>
</gene>
<evidence type="ECO:0000313" key="1">
    <source>
        <dbReference type="EMBL" id="KAF5893865.1"/>
    </source>
</evidence>
<evidence type="ECO:0000313" key="2">
    <source>
        <dbReference type="Proteomes" id="UP000727407"/>
    </source>
</evidence>
<keyword evidence="2" id="KW-1185">Reference proteome</keyword>